<dbReference type="EMBL" id="JBHFFA010000004">
    <property type="protein sequence ID" value="KAL2629865.1"/>
    <property type="molecule type" value="Genomic_DNA"/>
</dbReference>
<feature type="compositionally biased region" description="Basic and acidic residues" evidence="2">
    <location>
        <begin position="203"/>
        <end position="246"/>
    </location>
</feature>
<keyword evidence="6" id="KW-1185">Reference proteome</keyword>
<feature type="compositionally biased region" description="Basic residues" evidence="2">
    <location>
        <begin position="503"/>
        <end position="514"/>
    </location>
</feature>
<protein>
    <recommendedName>
        <fullName evidence="7">CWF19-like protein 2</fullName>
    </recommendedName>
</protein>
<feature type="domain" description="Cwf19-like C-terminal" evidence="4">
    <location>
        <begin position="522"/>
        <end position="643"/>
    </location>
</feature>
<feature type="compositionally biased region" description="Acidic residues" evidence="2">
    <location>
        <begin position="45"/>
        <end position="61"/>
    </location>
</feature>
<dbReference type="Pfam" id="PF04677">
    <property type="entry name" value="CwfJ_C_1"/>
    <property type="match status" value="1"/>
</dbReference>
<dbReference type="Proteomes" id="UP001605036">
    <property type="component" value="Unassembled WGS sequence"/>
</dbReference>
<proteinExistence type="inferred from homology"/>
<feature type="compositionally biased region" description="Basic and acidic residues" evidence="2">
    <location>
        <begin position="108"/>
        <end position="121"/>
    </location>
</feature>
<feature type="compositionally biased region" description="Basic residues" evidence="2">
    <location>
        <begin position="22"/>
        <end position="41"/>
    </location>
</feature>
<evidence type="ECO:0000256" key="1">
    <source>
        <dbReference type="ARBA" id="ARBA00006795"/>
    </source>
</evidence>
<dbReference type="AlphaFoldDB" id="A0ABD1YGS3"/>
<name>A0ABD1YGS3_9MARC</name>
<feature type="region of interest" description="Disordered" evidence="2">
    <location>
        <begin position="98"/>
        <end position="150"/>
    </location>
</feature>
<reference evidence="5 6" key="1">
    <citation type="submission" date="2024-09" db="EMBL/GenBank/DDBJ databases">
        <title>Chromosome-scale assembly of Riccia fluitans.</title>
        <authorList>
            <person name="Paukszto L."/>
            <person name="Sawicki J."/>
            <person name="Karawczyk K."/>
            <person name="Piernik-Szablinska J."/>
            <person name="Szczecinska M."/>
            <person name="Mazdziarz M."/>
        </authorList>
    </citation>
    <scope>NUCLEOTIDE SEQUENCE [LARGE SCALE GENOMIC DNA]</scope>
    <source>
        <strain evidence="5">Rf_01</strain>
        <tissue evidence="5">Aerial parts of the thallus</tissue>
    </source>
</reference>
<feature type="region of interest" description="Disordered" evidence="2">
    <location>
        <begin position="1"/>
        <end position="81"/>
    </location>
</feature>
<comment type="caution">
    <text evidence="5">The sequence shown here is derived from an EMBL/GenBank/DDBJ whole genome shotgun (WGS) entry which is preliminary data.</text>
</comment>
<feature type="region of interest" description="Disordered" evidence="2">
    <location>
        <begin position="496"/>
        <end position="518"/>
    </location>
</feature>
<dbReference type="InterPro" id="IPR006767">
    <property type="entry name" value="Cwf19-like_C_dom-2"/>
</dbReference>
<evidence type="ECO:0000256" key="2">
    <source>
        <dbReference type="SAM" id="MobiDB-lite"/>
    </source>
</evidence>
<evidence type="ECO:0000313" key="6">
    <source>
        <dbReference type="Proteomes" id="UP001605036"/>
    </source>
</evidence>
<feature type="region of interest" description="Disordered" evidence="2">
    <location>
        <begin position="408"/>
        <end position="451"/>
    </location>
</feature>
<feature type="region of interest" description="Disordered" evidence="2">
    <location>
        <begin position="202"/>
        <end position="256"/>
    </location>
</feature>
<feature type="compositionally biased region" description="Basic and acidic residues" evidence="2">
    <location>
        <begin position="62"/>
        <end position="81"/>
    </location>
</feature>
<dbReference type="InterPro" id="IPR036265">
    <property type="entry name" value="HIT-like_sf"/>
</dbReference>
<dbReference type="PANTHER" id="PTHR12072:SF5">
    <property type="entry name" value="CWF19-LIKE PROTEIN 2"/>
    <property type="match status" value="1"/>
</dbReference>
<sequence>MLGALKFVSRDELEKESSEKVAKKRKHREREKGKLKRRGKKKGEFEDDDSSSSSSGDEDGADQVKEEAAVEIREDAKARRKEAGMDWMLRAPERLFERPAPSVPETEPAVHPEELPVHPRELNPYIKSGAEEGEQQAGRPGPPMVGDGGASWRLKALKRAQEQAAREGRKLDEVVEERWGSLGSLTSSVAVRRSAHANAHLHAIRDRRLRGEPENSEERASQRTENRSVEGKNRERGRYADREQVSRMRVPQLDSSLSWRSKKKYENRPLRTEDAAVVRAAASSMNKFANDGSFLKNFKPIELSPADMEPEAEDLSSIRQPERDGGSSSKILSDIAELRRIGGIASDDSGSDSQKASERKSPVESGHKAPTRSDTGANSSAGLTANQVAAKAMRLRLMGKVEEADKLTRDFESSSREIQVSGTLMQDSDSHTYPVQSERQGSGSGVGMSLTSAQPRDKIRDRNRTYDAELAGSIARNKSYKGRVDDEYDYGDGCDMEGSGGKKVSKKSHGRPSVRSRGDGVNRIITQQERCQFCFENADRPKYLVIAIANSTYLMIPPRTSLVPFHCFIVPMQHEGATRNVDESVWQELRNFKKCLVQMFAKQGKEVLFLETAMELARQRKHCYVECIPVPSDAAKDAPLYFKKAIDEAEDEWSQHNAKKLIDTRDKGLRNSIPKNFPYFHVEFGMKGGYAHVIDDESSFKSQFGRDVVAGLLELPEEETYGSRRPESVEQQKKRVAEFLKLWEPFDWTKMLD</sequence>
<evidence type="ECO:0008006" key="7">
    <source>
        <dbReference type="Google" id="ProtNLM"/>
    </source>
</evidence>
<feature type="compositionally biased region" description="Polar residues" evidence="2">
    <location>
        <begin position="416"/>
        <end position="441"/>
    </location>
</feature>
<evidence type="ECO:0000259" key="3">
    <source>
        <dbReference type="Pfam" id="PF04676"/>
    </source>
</evidence>
<feature type="compositionally biased region" description="Polar residues" evidence="2">
    <location>
        <begin position="372"/>
        <end position="383"/>
    </location>
</feature>
<dbReference type="InterPro" id="IPR040194">
    <property type="entry name" value="Cwf19-like"/>
</dbReference>
<evidence type="ECO:0000313" key="5">
    <source>
        <dbReference type="EMBL" id="KAL2629865.1"/>
    </source>
</evidence>
<gene>
    <name evidence="5" type="ORF">R1flu_014551</name>
</gene>
<feature type="region of interest" description="Disordered" evidence="2">
    <location>
        <begin position="343"/>
        <end position="383"/>
    </location>
</feature>
<dbReference type="Pfam" id="PF04676">
    <property type="entry name" value="CwfJ_C_2"/>
    <property type="match status" value="1"/>
</dbReference>
<dbReference type="SUPFAM" id="SSF54197">
    <property type="entry name" value="HIT-like"/>
    <property type="match status" value="1"/>
</dbReference>
<feature type="compositionally biased region" description="Basic and acidic residues" evidence="2">
    <location>
        <begin position="355"/>
        <end position="367"/>
    </location>
</feature>
<feature type="domain" description="Cwf19-like protein C-terminal" evidence="3">
    <location>
        <begin position="652"/>
        <end position="749"/>
    </location>
</feature>
<comment type="similarity">
    <text evidence="1">Belongs to the CWF19 family.</text>
</comment>
<dbReference type="InterPro" id="IPR006768">
    <property type="entry name" value="Cwf19-like_C_dom-1"/>
</dbReference>
<feature type="region of interest" description="Disordered" evidence="2">
    <location>
        <begin position="308"/>
        <end position="329"/>
    </location>
</feature>
<organism evidence="5 6">
    <name type="scientific">Riccia fluitans</name>
    <dbReference type="NCBI Taxonomy" id="41844"/>
    <lineage>
        <taxon>Eukaryota</taxon>
        <taxon>Viridiplantae</taxon>
        <taxon>Streptophyta</taxon>
        <taxon>Embryophyta</taxon>
        <taxon>Marchantiophyta</taxon>
        <taxon>Marchantiopsida</taxon>
        <taxon>Marchantiidae</taxon>
        <taxon>Marchantiales</taxon>
        <taxon>Ricciaceae</taxon>
        <taxon>Riccia</taxon>
    </lineage>
</organism>
<accession>A0ABD1YGS3</accession>
<feature type="compositionally biased region" description="Basic and acidic residues" evidence="2">
    <location>
        <begin position="8"/>
        <end position="21"/>
    </location>
</feature>
<dbReference type="PANTHER" id="PTHR12072">
    <property type="entry name" value="CWF19, CELL CYCLE CONTROL PROTEIN"/>
    <property type="match status" value="1"/>
</dbReference>
<evidence type="ECO:0000259" key="4">
    <source>
        <dbReference type="Pfam" id="PF04677"/>
    </source>
</evidence>
<feature type="compositionally biased region" description="Low complexity" evidence="2">
    <location>
        <begin position="343"/>
        <end position="353"/>
    </location>
</feature>